<feature type="compositionally biased region" description="Basic and acidic residues" evidence="1">
    <location>
        <begin position="106"/>
        <end position="123"/>
    </location>
</feature>
<feature type="compositionally biased region" description="Basic and acidic residues" evidence="1">
    <location>
        <begin position="204"/>
        <end position="214"/>
    </location>
</feature>
<reference evidence="3" key="1">
    <citation type="submission" date="2023-03" db="UniProtKB">
        <authorList>
            <consortium name="WormBaseParasite"/>
        </authorList>
    </citation>
    <scope>IDENTIFICATION</scope>
</reference>
<dbReference type="Proteomes" id="UP000036681">
    <property type="component" value="Unplaced"/>
</dbReference>
<feature type="region of interest" description="Disordered" evidence="1">
    <location>
        <begin position="72"/>
        <end position="131"/>
    </location>
</feature>
<organism evidence="2 3">
    <name type="scientific">Ascaris lumbricoides</name>
    <name type="common">Giant roundworm</name>
    <dbReference type="NCBI Taxonomy" id="6252"/>
    <lineage>
        <taxon>Eukaryota</taxon>
        <taxon>Metazoa</taxon>
        <taxon>Ecdysozoa</taxon>
        <taxon>Nematoda</taxon>
        <taxon>Chromadorea</taxon>
        <taxon>Rhabditida</taxon>
        <taxon>Spirurina</taxon>
        <taxon>Ascaridomorpha</taxon>
        <taxon>Ascaridoidea</taxon>
        <taxon>Ascarididae</taxon>
        <taxon>Ascaris</taxon>
    </lineage>
</organism>
<evidence type="ECO:0000313" key="3">
    <source>
        <dbReference type="WBParaSite" id="ALUE_0000418201-mRNA-1"/>
    </source>
</evidence>
<keyword evidence="2" id="KW-1185">Reference proteome</keyword>
<dbReference type="AlphaFoldDB" id="A0A9J2P2X9"/>
<evidence type="ECO:0000256" key="1">
    <source>
        <dbReference type="SAM" id="MobiDB-lite"/>
    </source>
</evidence>
<sequence>MPSNVNMTGHLANSCDLLNRHQLSRSQDRELQRYIDANSHLLQYIEKPFENLKAGKPPSNYTNIRNTLGGSAHRVWTPSGQQQRRSRSAGYNTGPPYLDNWTTDQPAHRPYGEGTSRSRKEVTWSDSVPAVNQRARSLSPFRTDPAPTQMLHYGSTGNLNDRWTDSHGVRDRTASPAYSSLDRHRDDYNRYETARHTHTKKLERMRREEEERSRFSGYGDRPGSGVELMPTKWQGGEIVFDRRQLPKSLKPRRIYYSPIGDGVVAADGVEVKRAPKDMSPRISVTHTRTVEKGDPGRDGYNVYEKTITHSGGSEYGSEYGGTSGRNSRTAGTLSPSKRFTCHGSENFGTAGGMGPTYGGTAHGFDNIAYGGGARAPSYEVPPREYMATKGSVGREYGSEPLGDVYPGATLNSASGGPGGYGGGGGFAPTYGGTGPEGYGSGTRGSKYAGGGGRGYGTPTSTLGASSALDFYGTAPASNYTTPASHDPYSTLHSAQSDPFTADIRGRSRSHDALNEGIDGYSGYGTMGDGRSSAASGQYGLRMDSPRRTEITTDYLITNPRELIHQYATTTPVAVLDIADNSAITTSRAVSRSYTSTYEEKFAPYPPYKGSDASIHPNNFVRQLRDENLTISQREANRHQEPLNVKDSSYEQKISEIRSRSSRGPPISEIDYLTEKMITLLTHDAHDSEIKLCATAATVGLLEFPNFAYVLCSYM</sequence>
<protein>
    <submittedName>
        <fullName evidence="3">Uncharacterized protein</fullName>
    </submittedName>
</protein>
<evidence type="ECO:0000313" key="2">
    <source>
        <dbReference type="Proteomes" id="UP000036681"/>
    </source>
</evidence>
<accession>A0A9J2P2X9</accession>
<feature type="compositionally biased region" description="Polar residues" evidence="1">
    <location>
        <begin position="325"/>
        <end position="335"/>
    </location>
</feature>
<name>A0A9J2P2X9_ASCLU</name>
<proteinExistence type="predicted"/>
<feature type="region of interest" description="Disordered" evidence="1">
    <location>
        <begin position="307"/>
        <end position="335"/>
    </location>
</feature>
<dbReference type="WBParaSite" id="ALUE_0000418201-mRNA-1">
    <property type="protein sequence ID" value="ALUE_0000418201-mRNA-1"/>
    <property type="gene ID" value="ALUE_0000418201"/>
</dbReference>
<feature type="region of interest" description="Disordered" evidence="1">
    <location>
        <begin position="204"/>
        <end position="226"/>
    </location>
</feature>